<dbReference type="Gene3D" id="2.130.10.130">
    <property type="entry name" value="Integrin alpha, N-terminal"/>
    <property type="match status" value="1"/>
</dbReference>
<evidence type="ECO:0000256" key="1">
    <source>
        <dbReference type="ARBA" id="ARBA00022729"/>
    </source>
</evidence>
<evidence type="ECO:0000256" key="2">
    <source>
        <dbReference type="SAM" id="SignalP"/>
    </source>
</evidence>
<dbReference type="OrthoDB" id="10404034at2759"/>
<name>A0A2V3IFU4_9FLOR</name>
<dbReference type="AlphaFoldDB" id="A0A2V3IFU4"/>
<dbReference type="Proteomes" id="UP000247409">
    <property type="component" value="Unassembled WGS sequence"/>
</dbReference>
<reference evidence="3 4" key="1">
    <citation type="journal article" date="2018" name="Mol. Biol. Evol.">
        <title>Analysis of the draft genome of the red seaweed Gracilariopsis chorda provides insights into genome size evolution in Rhodophyta.</title>
        <authorList>
            <person name="Lee J."/>
            <person name="Yang E.C."/>
            <person name="Graf L."/>
            <person name="Yang J.H."/>
            <person name="Qiu H."/>
            <person name="Zel Zion U."/>
            <person name="Chan C.X."/>
            <person name="Stephens T.G."/>
            <person name="Weber A.P.M."/>
            <person name="Boo G.H."/>
            <person name="Boo S.M."/>
            <person name="Kim K.M."/>
            <person name="Shin Y."/>
            <person name="Jung M."/>
            <person name="Lee S.J."/>
            <person name="Yim H.S."/>
            <person name="Lee J.H."/>
            <person name="Bhattacharya D."/>
            <person name="Yoon H.S."/>
        </authorList>
    </citation>
    <scope>NUCLEOTIDE SEQUENCE [LARGE SCALE GENOMIC DNA]</scope>
    <source>
        <strain evidence="3 4">SKKU-2015</strain>
        <tissue evidence="3">Whole body</tissue>
    </source>
</reference>
<dbReference type="SUPFAM" id="SSF69318">
    <property type="entry name" value="Integrin alpha N-terminal domain"/>
    <property type="match status" value="1"/>
</dbReference>
<accession>A0A2V3IFU4</accession>
<protein>
    <submittedName>
        <fullName evidence="3">Uncharacterized protein</fullName>
    </submittedName>
</protein>
<proteinExistence type="predicted"/>
<sequence>MVRTLFQRKAFIVFVASLFGVLHATESTERATLGSKTLAHMRKAVEYLSAKEKNDVKTNSAPWNLHFLKVMVDKAGNADKVNATEHFQSPEPVIEESTTDELNQNMTTGKSQSPVKPGSEEDFVMIGESKIPANKVAAVGDVDGNGVEDFIVRNPASNYNRGTIRLYLMAKDNKFLYTRDLVPGKYGFNSDSLKPGDRFGASVLKISNDSPNFSFIAVTAPGDRMVPGKKGAFYVLQLSDKGNVLNNVKLSASTIEKIASQQSSGREVDSVTIPELKESSLSKRIVDILSNKTSMLLVRKEGQIKGAYVISSNDDQMLLKHLEKQMTPRNKLETMRLLSPAVRPALSSSCFFNDTHCACGSKSPTVGSNDCTQVVGTDQSTGRTLCQKRDCQASFQCSCDGTSLCQRAERTMTSYITEGPAPGGMMYCSPQQRTITENVVIPGASVPVVVDINDLPPFNATHCRCTPKQAIVGSSTCLDFLRTESSIAIVCSVRECRIGSSEHVCDAFGDSYCERTFADKIHYVNNGDRLNEPGTVYCHRESYQSEVLVKVL</sequence>
<dbReference type="Pfam" id="PF01839">
    <property type="entry name" value="FG-GAP"/>
    <property type="match status" value="1"/>
</dbReference>
<feature type="chain" id="PRO_5016177425" evidence="2">
    <location>
        <begin position="25"/>
        <end position="552"/>
    </location>
</feature>
<evidence type="ECO:0000313" key="3">
    <source>
        <dbReference type="EMBL" id="PXF40947.1"/>
    </source>
</evidence>
<organism evidence="3 4">
    <name type="scientific">Gracilariopsis chorda</name>
    <dbReference type="NCBI Taxonomy" id="448386"/>
    <lineage>
        <taxon>Eukaryota</taxon>
        <taxon>Rhodophyta</taxon>
        <taxon>Florideophyceae</taxon>
        <taxon>Rhodymeniophycidae</taxon>
        <taxon>Gracilariales</taxon>
        <taxon>Gracilariaceae</taxon>
        <taxon>Gracilariopsis</taxon>
    </lineage>
</organism>
<keyword evidence="4" id="KW-1185">Reference proteome</keyword>
<feature type="signal peptide" evidence="2">
    <location>
        <begin position="1"/>
        <end position="24"/>
    </location>
</feature>
<dbReference type="InterPro" id="IPR028994">
    <property type="entry name" value="Integrin_alpha_N"/>
</dbReference>
<evidence type="ECO:0000313" key="4">
    <source>
        <dbReference type="Proteomes" id="UP000247409"/>
    </source>
</evidence>
<gene>
    <name evidence="3" type="ORF">BWQ96_09342</name>
</gene>
<dbReference type="EMBL" id="NBIV01000250">
    <property type="protein sequence ID" value="PXF40947.1"/>
    <property type="molecule type" value="Genomic_DNA"/>
</dbReference>
<comment type="caution">
    <text evidence="3">The sequence shown here is derived from an EMBL/GenBank/DDBJ whole genome shotgun (WGS) entry which is preliminary data.</text>
</comment>
<keyword evidence="1 2" id="KW-0732">Signal</keyword>
<dbReference type="InterPro" id="IPR013517">
    <property type="entry name" value="FG-GAP"/>
</dbReference>